<accession>X1HD15</accession>
<evidence type="ECO:0000313" key="1">
    <source>
        <dbReference type="EMBL" id="GAH67297.1"/>
    </source>
</evidence>
<evidence type="ECO:0008006" key="2">
    <source>
        <dbReference type="Google" id="ProtNLM"/>
    </source>
</evidence>
<gene>
    <name evidence="1" type="ORF">S03H2_50678</name>
</gene>
<reference evidence="1" key="1">
    <citation type="journal article" date="2014" name="Front. Microbiol.">
        <title>High frequency of phylogenetically diverse reductive dehalogenase-homologous genes in deep subseafloor sedimentary metagenomes.</title>
        <authorList>
            <person name="Kawai M."/>
            <person name="Futagami T."/>
            <person name="Toyoda A."/>
            <person name="Takaki Y."/>
            <person name="Nishi S."/>
            <person name="Hori S."/>
            <person name="Arai W."/>
            <person name="Tsubouchi T."/>
            <person name="Morono Y."/>
            <person name="Uchiyama I."/>
            <person name="Ito T."/>
            <person name="Fujiyama A."/>
            <person name="Inagaki F."/>
            <person name="Takami H."/>
        </authorList>
    </citation>
    <scope>NUCLEOTIDE SEQUENCE</scope>
    <source>
        <strain evidence="1">Expedition CK06-06</strain>
    </source>
</reference>
<comment type="caution">
    <text evidence="1">The sequence shown here is derived from an EMBL/GenBank/DDBJ whole genome shotgun (WGS) entry which is preliminary data.</text>
</comment>
<sequence>MIIKTRIFEFYDGGYKNLSELAQTMGISVSQIYRVREGKRSINQKFIVGAIKAFPKHKFEDLFYLAPEPPTVTDYYRQGSIEEKVAKGKTEST</sequence>
<name>X1HD15_9ZZZZ</name>
<protein>
    <recommendedName>
        <fullName evidence="2">HTH cro/C1-type domain-containing protein</fullName>
    </recommendedName>
</protein>
<organism evidence="1">
    <name type="scientific">marine sediment metagenome</name>
    <dbReference type="NCBI Taxonomy" id="412755"/>
    <lineage>
        <taxon>unclassified sequences</taxon>
        <taxon>metagenomes</taxon>
        <taxon>ecological metagenomes</taxon>
    </lineage>
</organism>
<dbReference type="AlphaFoldDB" id="X1HD15"/>
<dbReference type="EMBL" id="BARU01032110">
    <property type="protein sequence ID" value="GAH67297.1"/>
    <property type="molecule type" value="Genomic_DNA"/>
</dbReference>
<proteinExistence type="predicted"/>
<feature type="non-terminal residue" evidence="1">
    <location>
        <position position="93"/>
    </location>
</feature>